<keyword evidence="1" id="KW-1133">Transmembrane helix</keyword>
<keyword evidence="1" id="KW-0472">Membrane</keyword>
<organism evidence="2 3">
    <name type="scientific">Metapseudomonas boanensis</name>
    <dbReference type="NCBI Taxonomy" id="2822138"/>
    <lineage>
        <taxon>Bacteria</taxon>
        <taxon>Pseudomonadati</taxon>
        <taxon>Pseudomonadota</taxon>
        <taxon>Gammaproteobacteria</taxon>
        <taxon>Pseudomonadales</taxon>
        <taxon>Pseudomonadaceae</taxon>
        <taxon>Metapseudomonas</taxon>
    </lineage>
</organism>
<evidence type="ECO:0000256" key="1">
    <source>
        <dbReference type="SAM" id="Phobius"/>
    </source>
</evidence>
<accession>A0ABS5XE77</accession>
<keyword evidence="3" id="KW-1185">Reference proteome</keyword>
<gene>
    <name evidence="2" type="ORF">J7302_07595</name>
</gene>
<keyword evidence="1" id="KW-0812">Transmembrane</keyword>
<proteinExistence type="predicted"/>
<protein>
    <submittedName>
        <fullName evidence="2">Uncharacterized protein</fullName>
    </submittedName>
</protein>
<reference evidence="2 3" key="1">
    <citation type="submission" date="2021-04" db="EMBL/GenBank/DDBJ databases">
        <title>Pseudomonas boanensis sp. nov., a bacterium isolated from river water used for household purposes in Boane District, Mozambique.</title>
        <authorList>
            <person name="Nicklasson M."/>
            <person name="Martin-Rodriguez A.J."/>
            <person name="Thorell K."/>
            <person name="Neves L."/>
            <person name="Mussagy A."/>
            <person name="Rydberg H.A."/>
            <person name="Hernroth B."/>
            <person name="Svensson-Stadler L."/>
            <person name="Sjoling A."/>
        </authorList>
    </citation>
    <scope>NUCLEOTIDE SEQUENCE [LARGE SCALE GENOMIC DNA]</scope>
    <source>
        <strain evidence="2 3">DB1</strain>
    </source>
</reference>
<dbReference type="EMBL" id="JAGTIS010000003">
    <property type="protein sequence ID" value="MBT8765993.1"/>
    <property type="molecule type" value="Genomic_DNA"/>
</dbReference>
<feature type="transmembrane region" description="Helical" evidence="1">
    <location>
        <begin position="20"/>
        <end position="51"/>
    </location>
</feature>
<dbReference type="Proteomes" id="UP001519667">
    <property type="component" value="Unassembled WGS sequence"/>
</dbReference>
<evidence type="ECO:0000313" key="2">
    <source>
        <dbReference type="EMBL" id="MBT8765993.1"/>
    </source>
</evidence>
<dbReference type="RefSeq" id="WP_215373031.1">
    <property type="nucleotide sequence ID" value="NZ_JAGTIS010000003.1"/>
</dbReference>
<evidence type="ECO:0000313" key="3">
    <source>
        <dbReference type="Proteomes" id="UP001519667"/>
    </source>
</evidence>
<sequence length="58" mass="6050">MSTPSSANASLQDLALHSLVWLACAGMLAAGLPEWLALGAGWVASLLPVWLRACSNAW</sequence>
<comment type="caution">
    <text evidence="2">The sequence shown here is derived from an EMBL/GenBank/DDBJ whole genome shotgun (WGS) entry which is preliminary data.</text>
</comment>
<name>A0ABS5XE77_9GAMM</name>